<sequence>MDWLDLLAVQGTLKSLLQHHSSKASIPWRSAFFTIQLSHPYMTTGETIALTRRTFVGKVMSLLLNMPSRLVITYLPTSKLVPLQY</sequence>
<reference evidence="1" key="2">
    <citation type="submission" date="2025-08" db="UniProtKB">
        <authorList>
            <consortium name="Ensembl"/>
        </authorList>
    </citation>
    <scope>IDENTIFICATION</scope>
</reference>
<reference evidence="1" key="1">
    <citation type="submission" date="2020-11" db="EMBL/GenBank/DDBJ databases">
        <authorList>
            <person name="Davenport K.M."/>
            <person name="Bickhart D.M."/>
            <person name="Smith T.P.L."/>
            <person name="Murdoch B.M."/>
            <person name="Rosen B.D."/>
        </authorList>
    </citation>
    <scope>NUCLEOTIDE SEQUENCE [LARGE SCALE GENOMIC DNA]</scope>
    <source>
        <strain evidence="1">OAR_USU_Benz2616</strain>
    </source>
</reference>
<evidence type="ECO:0000313" key="1">
    <source>
        <dbReference type="Ensembl" id="ENSOARP00020063189.1"/>
    </source>
</evidence>
<protein>
    <submittedName>
        <fullName evidence="1">Uncharacterized protein</fullName>
    </submittedName>
</protein>
<proteinExistence type="predicted"/>
<accession>A0AC11EV03</accession>
<reference evidence="1" key="3">
    <citation type="submission" date="2025-09" db="UniProtKB">
        <authorList>
            <consortium name="Ensembl"/>
        </authorList>
    </citation>
    <scope>IDENTIFICATION</scope>
</reference>
<dbReference type="Ensembl" id="ENSOART00020057684.1">
    <property type="protein sequence ID" value="ENSOARP00020063189.1"/>
    <property type="gene ID" value="ENSOARG00020040953.1"/>
</dbReference>
<organism evidence="1">
    <name type="scientific">Ovis aries</name>
    <name type="common">Sheep</name>
    <dbReference type="NCBI Taxonomy" id="9940"/>
    <lineage>
        <taxon>Eukaryota</taxon>
        <taxon>Metazoa</taxon>
        <taxon>Chordata</taxon>
        <taxon>Craniata</taxon>
        <taxon>Vertebrata</taxon>
        <taxon>Euteleostomi</taxon>
        <taxon>Mammalia</taxon>
        <taxon>Eutheria</taxon>
        <taxon>Laurasiatheria</taxon>
        <taxon>Artiodactyla</taxon>
        <taxon>Ruminantia</taxon>
        <taxon>Pecora</taxon>
        <taxon>Bovidae</taxon>
        <taxon>Caprinae</taxon>
        <taxon>Ovis</taxon>
    </lineage>
</organism>
<name>A0AC11EV03_SHEEP</name>